<keyword evidence="2" id="KW-1185">Reference proteome</keyword>
<dbReference type="PANTHER" id="PTHR20905">
    <property type="entry name" value="N-ACETYLTRANSFERASE-RELATED"/>
    <property type="match status" value="1"/>
</dbReference>
<sequence length="460" mass="51228">MLKKVVKLGDFVEERSNGEKIRYIVQTAPPEMEDAVVEHMTTFFLPREPMCSHRILGDPVSTKTLQELWREAVQGGTTLVALQIVDGEEPKIIGANVTPISEKTPAGDKHFEGDNFNDVLEALIDVAQRGNIYEKYGVDRYMTGYGLSVDRDYHGYKIGQRILECRRPLCKLLGVEATGTVFTASSSQHIAAKIGFETLAEFEYSTYTVNGKKPFADLPGKMLMMATSSRRMSKVVKLGEFVEQRRNGDKLRFIVQIATPDMTEDIIHLMTEFFMTREPLTQAGVLGDPASTRDLHNLWREEIARGTSIAALEVKEGKDPKLFGVNITPVCVKGEKHDSKLEGEHSGTLFKLLDEVTAMGNVYERYGVTKYLSGMGLAVDADYHGFNAGRRILECRRPLCQHLGIQVTATVFTAPASQHIASKLGFETLSELNYATYEDKEKGHPFASVPGKAVMMALKY</sequence>
<comment type="caution">
    <text evidence="1">The sequence shown here is derived from an EMBL/GenBank/DDBJ whole genome shotgun (WGS) entry which is preliminary data.</text>
</comment>
<protein>
    <recommendedName>
        <fullName evidence="3">N-acetyltransferase domain-containing protein</fullName>
    </recommendedName>
</protein>
<dbReference type="EMBL" id="WIXP02000007">
    <property type="protein sequence ID" value="KAF6207718.1"/>
    <property type="molecule type" value="Genomic_DNA"/>
</dbReference>
<dbReference type="InterPro" id="IPR016181">
    <property type="entry name" value="Acyl_CoA_acyltransferase"/>
</dbReference>
<dbReference type="SUPFAM" id="SSF55729">
    <property type="entry name" value="Acyl-CoA N-acyltransferases (Nat)"/>
    <property type="match status" value="1"/>
</dbReference>
<gene>
    <name evidence="1" type="ORF">GE061_016166</name>
</gene>
<dbReference type="Gene3D" id="3.40.630.30">
    <property type="match status" value="2"/>
</dbReference>
<evidence type="ECO:0008006" key="3">
    <source>
        <dbReference type="Google" id="ProtNLM"/>
    </source>
</evidence>
<dbReference type="AlphaFoldDB" id="A0A6A4JUU2"/>
<dbReference type="OrthoDB" id="6597514at2759"/>
<proteinExistence type="predicted"/>
<organism evidence="1 2">
    <name type="scientific">Apolygus lucorum</name>
    <name type="common">Small green plant bug</name>
    <name type="synonym">Lygocoris lucorum</name>
    <dbReference type="NCBI Taxonomy" id="248454"/>
    <lineage>
        <taxon>Eukaryota</taxon>
        <taxon>Metazoa</taxon>
        <taxon>Ecdysozoa</taxon>
        <taxon>Arthropoda</taxon>
        <taxon>Hexapoda</taxon>
        <taxon>Insecta</taxon>
        <taxon>Pterygota</taxon>
        <taxon>Neoptera</taxon>
        <taxon>Paraneoptera</taxon>
        <taxon>Hemiptera</taxon>
        <taxon>Heteroptera</taxon>
        <taxon>Panheteroptera</taxon>
        <taxon>Cimicomorpha</taxon>
        <taxon>Miridae</taxon>
        <taxon>Mirini</taxon>
        <taxon>Apolygus</taxon>
    </lineage>
</organism>
<evidence type="ECO:0000313" key="2">
    <source>
        <dbReference type="Proteomes" id="UP000466442"/>
    </source>
</evidence>
<evidence type="ECO:0000313" key="1">
    <source>
        <dbReference type="EMBL" id="KAF6207718.1"/>
    </source>
</evidence>
<dbReference type="Proteomes" id="UP000466442">
    <property type="component" value="Unassembled WGS sequence"/>
</dbReference>
<dbReference type="PANTHER" id="PTHR20905:SF32">
    <property type="entry name" value="ARYLALKYLAMINE N-ACETYLTRANSFERASE-LIKE 7, ISOFORM A"/>
    <property type="match status" value="1"/>
</dbReference>
<name>A0A6A4JUU2_APOLU</name>
<reference evidence="1" key="1">
    <citation type="journal article" date="2021" name="Mol. Ecol. Resour.">
        <title>Apolygus lucorum genome provides insights into omnivorousness and mesophyll feeding.</title>
        <authorList>
            <person name="Liu Y."/>
            <person name="Liu H."/>
            <person name="Wang H."/>
            <person name="Huang T."/>
            <person name="Liu B."/>
            <person name="Yang B."/>
            <person name="Yin L."/>
            <person name="Li B."/>
            <person name="Zhang Y."/>
            <person name="Zhang S."/>
            <person name="Jiang F."/>
            <person name="Zhang X."/>
            <person name="Ren Y."/>
            <person name="Wang B."/>
            <person name="Wang S."/>
            <person name="Lu Y."/>
            <person name="Wu K."/>
            <person name="Fan W."/>
            <person name="Wang G."/>
        </authorList>
    </citation>
    <scope>NUCLEOTIDE SEQUENCE</scope>
    <source>
        <strain evidence="1">12Hb</strain>
    </source>
</reference>
<accession>A0A6A4JUU2</accession>
<dbReference type="GO" id="GO:0008080">
    <property type="term" value="F:N-acetyltransferase activity"/>
    <property type="evidence" value="ECO:0007669"/>
    <property type="project" value="TreeGrafter"/>
</dbReference>